<dbReference type="GO" id="GO:0005737">
    <property type="term" value="C:cytoplasm"/>
    <property type="evidence" value="ECO:0007669"/>
    <property type="project" value="TreeGrafter"/>
</dbReference>
<dbReference type="InterPro" id="IPR001494">
    <property type="entry name" value="Importin-beta_N"/>
</dbReference>
<dbReference type="SMART" id="SM00913">
    <property type="entry name" value="IBN_N"/>
    <property type="match status" value="1"/>
</dbReference>
<dbReference type="InterPro" id="IPR011989">
    <property type="entry name" value="ARM-like"/>
</dbReference>
<protein>
    <recommendedName>
        <fullName evidence="3">Importin N-terminal domain-containing protein</fullName>
    </recommendedName>
</protein>
<dbReference type="GO" id="GO:0006606">
    <property type="term" value="P:protein import into nucleus"/>
    <property type="evidence" value="ECO:0007669"/>
    <property type="project" value="TreeGrafter"/>
</dbReference>
<keyword evidence="1" id="KW-0819">tRNA processing</keyword>
<dbReference type="EMBL" id="JAQQPM010000004">
    <property type="protein sequence ID" value="KAK2070589.1"/>
    <property type="molecule type" value="Genomic_DNA"/>
</dbReference>
<dbReference type="InterPro" id="IPR057941">
    <property type="entry name" value="TPR_TNPO3_IPO13_2nd"/>
</dbReference>
<keyword evidence="5" id="KW-1185">Reference proteome</keyword>
<dbReference type="InterPro" id="IPR051345">
    <property type="entry name" value="Importin_beta-like_NTR"/>
</dbReference>
<sequence>MASNGVHDTFPTQNVLQAMLTMRGGDSDKKKIAMDYLGRFQKSKEAWSTAIAILQAPAEPDVQLFAATTLKGKITYDLSSQLPEADLPALRSQLLALLGQFAPGPKPVRIQLCVCLAVLAIQMLSWKDVLPTVVSSLGNDVASHSCILDFLRVLPEEVTEGRKITLSEEELADRTKELLADNAEQVVQLLIGYAQSSPAAAANPQLFECITSWLREVPIRTIVNSPLLSTVLNGVTHDQSLEAAADCLGMICRETSEVDDSLDVIQVLLPKVVALRPQIQTVVESDDTASFKALARLFADAACAWVVLMAREPPTFRPLVEAILECAARDADRDVIEYTFPFWYDLKQYLTLDRYMPARLELVDIYSDLVDIMMKHLQYPEAEGGGESDLFDGDREQEEKFREFRHHMGDTLKDACEVMGSPQCLRKVLEAIKGWMQNYGGQATESSVPHWQALEAPLFAMRAMGRMVDRDDTAVVPEIMPLLVRIPRHEKLQFAAIMVMGRYTEWTAAHDEFLEPQLKYVISAFDTDSTEVLRGAAQALKYICEDCKHLLGDKLVDLQSFYDQILDKLPVGSQDEVTEGVAHVVGVQQPGQIYSLLKLCCDPLFQRLMTKADAASQAKDEKSKLVLANHVQLITTFVQIVVVSGRAQENPAMKYWGEMFHILSTVLDNFLDFAPICERVCRCWRFMVISYRTDITPLLPTLANTLADAFARSRQGCFLWVTAAILREFSEDREHVDASITESIYAFFEQQATNVLRFVSDLDPADLPDVVEDFYRLVIDALLYFSPKLLLSPLLEPVFQASISILEMEQREPLTAALHFLRDLLPYGAPDATGPGHEQGVTPAMRDVVKQLLFAHGDKLTKAVMAGMMITFPRDCFADGSGVLLEMFHLLPAETTAWVERTLHMLPAGTITPVEANKVMTKIREKLQGSDVADLRQVRGLLQDFTNTYRRRYVAPREGLGQLAGTKFRFEG</sequence>
<dbReference type="Gene3D" id="1.25.10.10">
    <property type="entry name" value="Leucine-rich Repeat Variant"/>
    <property type="match status" value="1"/>
</dbReference>
<feature type="domain" description="Importin N-terminal" evidence="3">
    <location>
        <begin position="33"/>
        <end position="100"/>
    </location>
</feature>
<organism evidence="4 5">
    <name type="scientific">Phyllachora maydis</name>
    <dbReference type="NCBI Taxonomy" id="1825666"/>
    <lineage>
        <taxon>Eukaryota</taxon>
        <taxon>Fungi</taxon>
        <taxon>Dikarya</taxon>
        <taxon>Ascomycota</taxon>
        <taxon>Pezizomycotina</taxon>
        <taxon>Sordariomycetes</taxon>
        <taxon>Sordariomycetidae</taxon>
        <taxon>Phyllachorales</taxon>
        <taxon>Phyllachoraceae</taxon>
        <taxon>Phyllachora</taxon>
    </lineage>
</organism>
<dbReference type="Pfam" id="PF24138">
    <property type="entry name" value="TPR_TNPO3_IPO13_2nd"/>
    <property type="match status" value="1"/>
</dbReference>
<evidence type="ECO:0000313" key="4">
    <source>
        <dbReference type="EMBL" id="KAK2070589.1"/>
    </source>
</evidence>
<dbReference type="Pfam" id="PF24140">
    <property type="entry name" value="TPR_TNPO3_IPO13_3rd"/>
    <property type="match status" value="1"/>
</dbReference>
<dbReference type="InterPro" id="IPR057942">
    <property type="entry name" value="TPR_TNPO3_IPO13_3rd"/>
</dbReference>
<dbReference type="InterPro" id="IPR016024">
    <property type="entry name" value="ARM-type_fold"/>
</dbReference>
<dbReference type="InterPro" id="IPR058537">
    <property type="entry name" value="TPR_TNPO3_IPO13_4th"/>
</dbReference>
<dbReference type="SUPFAM" id="SSF48371">
    <property type="entry name" value="ARM repeat"/>
    <property type="match status" value="1"/>
</dbReference>
<dbReference type="AlphaFoldDB" id="A0AAD9MB31"/>
<proteinExistence type="predicted"/>
<dbReference type="PANTHER" id="PTHR12363:SF53">
    <property type="entry name" value="MRNA TRANSPORT REGULATOR MTR10"/>
    <property type="match status" value="1"/>
</dbReference>
<gene>
    <name evidence="4" type="ORF">P8C59_005073</name>
</gene>
<dbReference type="GO" id="GO:0005634">
    <property type="term" value="C:nucleus"/>
    <property type="evidence" value="ECO:0007669"/>
    <property type="project" value="UniProtKB-ARBA"/>
</dbReference>
<dbReference type="Pfam" id="PF24139">
    <property type="entry name" value="TPR_TNPO3_IPO13_4th"/>
    <property type="match status" value="1"/>
</dbReference>
<comment type="function">
    <text evidence="2">tRNA nucleus export receptor which facilitates tRNA translocation across the nuclear pore complex. Involved in pre-tRNA splicing, probably by affecting the interaction of pre-tRNA with splicing endonuclease.</text>
</comment>
<name>A0AAD9MB31_9PEZI</name>
<dbReference type="GO" id="GO:0031267">
    <property type="term" value="F:small GTPase binding"/>
    <property type="evidence" value="ECO:0007669"/>
    <property type="project" value="InterPro"/>
</dbReference>
<dbReference type="Pfam" id="PF03810">
    <property type="entry name" value="IBN_N"/>
    <property type="match status" value="1"/>
</dbReference>
<evidence type="ECO:0000259" key="3">
    <source>
        <dbReference type="SMART" id="SM00913"/>
    </source>
</evidence>
<reference evidence="4" key="1">
    <citation type="journal article" date="2023" name="Mol. Plant Microbe Interact.">
        <title>Elucidating the Obligate Nature and Biological Capacity of an Invasive Fungal Corn Pathogen.</title>
        <authorList>
            <person name="MacCready J.S."/>
            <person name="Roggenkamp E.M."/>
            <person name="Gdanetz K."/>
            <person name="Chilvers M.I."/>
        </authorList>
    </citation>
    <scope>NUCLEOTIDE SEQUENCE</scope>
    <source>
        <strain evidence="4">PM02</strain>
    </source>
</reference>
<dbReference type="InterPro" id="IPR013598">
    <property type="entry name" value="Exportin-1/Importin-b-like"/>
</dbReference>
<evidence type="ECO:0000256" key="2">
    <source>
        <dbReference type="ARBA" id="ARBA00025147"/>
    </source>
</evidence>
<comment type="caution">
    <text evidence="4">The sequence shown here is derived from an EMBL/GenBank/DDBJ whole genome shotgun (WGS) entry which is preliminary data.</text>
</comment>
<dbReference type="FunFam" id="1.25.10.10:FF:000266">
    <property type="entry name" value="mRNA transport regulator MTR10"/>
    <property type="match status" value="1"/>
</dbReference>
<accession>A0AAD9MB31</accession>
<dbReference type="Proteomes" id="UP001217918">
    <property type="component" value="Unassembled WGS sequence"/>
</dbReference>
<dbReference type="GO" id="GO:0008033">
    <property type="term" value="P:tRNA processing"/>
    <property type="evidence" value="ECO:0007669"/>
    <property type="project" value="UniProtKB-KW"/>
</dbReference>
<dbReference type="Pfam" id="PF08389">
    <property type="entry name" value="Xpo1"/>
    <property type="match status" value="1"/>
</dbReference>
<evidence type="ECO:0000313" key="5">
    <source>
        <dbReference type="Proteomes" id="UP001217918"/>
    </source>
</evidence>
<evidence type="ECO:0000256" key="1">
    <source>
        <dbReference type="ARBA" id="ARBA00022694"/>
    </source>
</evidence>
<dbReference type="PANTHER" id="PTHR12363">
    <property type="entry name" value="TRANSPORTIN 3 AND IMPORTIN 13"/>
    <property type="match status" value="1"/>
</dbReference>